<dbReference type="InterPro" id="IPR039424">
    <property type="entry name" value="SBP_5"/>
</dbReference>
<dbReference type="GO" id="GO:0042597">
    <property type="term" value="C:periplasmic space"/>
    <property type="evidence" value="ECO:0007669"/>
    <property type="project" value="UniProtKB-ARBA"/>
</dbReference>
<evidence type="ECO:0000256" key="1">
    <source>
        <dbReference type="ARBA" id="ARBA00005695"/>
    </source>
</evidence>
<dbReference type="InterPro" id="IPR030678">
    <property type="entry name" value="Peptide/Ni-bd"/>
</dbReference>
<dbReference type="PANTHER" id="PTHR30290:SF9">
    <property type="entry name" value="OLIGOPEPTIDE-BINDING PROTEIN APPA"/>
    <property type="match status" value="1"/>
</dbReference>
<evidence type="ECO:0000313" key="8">
    <source>
        <dbReference type="Proteomes" id="UP000318937"/>
    </source>
</evidence>
<proteinExistence type="inferred from homology"/>
<dbReference type="Gene3D" id="3.10.105.10">
    <property type="entry name" value="Dipeptide-binding Protein, Domain 3"/>
    <property type="match status" value="1"/>
</dbReference>
<feature type="region of interest" description="Disordered" evidence="4">
    <location>
        <begin position="25"/>
        <end position="61"/>
    </location>
</feature>
<accession>A0A544TJL4</accession>
<comment type="similarity">
    <text evidence="1">Belongs to the bacterial solute-binding protein 5 family.</text>
</comment>
<keyword evidence="3 5" id="KW-0732">Signal</keyword>
<evidence type="ECO:0000256" key="5">
    <source>
        <dbReference type="SAM" id="SignalP"/>
    </source>
</evidence>
<dbReference type="Pfam" id="PF00496">
    <property type="entry name" value="SBP_bac_5"/>
    <property type="match status" value="1"/>
</dbReference>
<keyword evidence="2" id="KW-0813">Transport</keyword>
<dbReference type="OrthoDB" id="9796817at2"/>
<evidence type="ECO:0000256" key="2">
    <source>
        <dbReference type="ARBA" id="ARBA00022448"/>
    </source>
</evidence>
<name>A0A544TJL4_9BACI</name>
<dbReference type="Gene3D" id="3.40.190.10">
    <property type="entry name" value="Periplasmic binding protein-like II"/>
    <property type="match status" value="1"/>
</dbReference>
<dbReference type="SUPFAM" id="SSF53850">
    <property type="entry name" value="Periplasmic binding protein-like II"/>
    <property type="match status" value="1"/>
</dbReference>
<protein>
    <submittedName>
        <fullName evidence="7">Oligopeptide ABC transporter substrate-binding protein</fullName>
    </submittedName>
</protein>
<keyword evidence="8" id="KW-1185">Reference proteome</keyword>
<dbReference type="GO" id="GO:0015833">
    <property type="term" value="P:peptide transport"/>
    <property type="evidence" value="ECO:0007669"/>
    <property type="project" value="TreeGrafter"/>
</dbReference>
<dbReference type="AlphaFoldDB" id="A0A544TJL4"/>
<dbReference type="GO" id="GO:1904680">
    <property type="term" value="F:peptide transmembrane transporter activity"/>
    <property type="evidence" value="ECO:0007669"/>
    <property type="project" value="TreeGrafter"/>
</dbReference>
<dbReference type="CDD" id="cd08510">
    <property type="entry name" value="PBP2_Lactococcal_OppA_like"/>
    <property type="match status" value="1"/>
</dbReference>
<dbReference type="InterPro" id="IPR000914">
    <property type="entry name" value="SBP_5_dom"/>
</dbReference>
<feature type="signal peptide" evidence="5">
    <location>
        <begin position="1"/>
        <end position="20"/>
    </location>
</feature>
<reference evidence="7 8" key="1">
    <citation type="submission" date="2019-05" db="EMBL/GenBank/DDBJ databases">
        <title>Psychrobacillus vulpis sp. nov., a new species isolated from feces of a red fox that inhabits in The Tablas de Daimiel Natural Park, Albacete, Spain.</title>
        <authorList>
            <person name="Rodriguez M."/>
            <person name="Reina J.C."/>
            <person name="Bejar V."/>
            <person name="Llamas I."/>
        </authorList>
    </citation>
    <scope>NUCLEOTIDE SEQUENCE [LARGE SCALE GENOMIC DNA]</scope>
    <source>
        <strain evidence="7 8">NHI-2</strain>
    </source>
</reference>
<feature type="chain" id="PRO_5039389896" evidence="5">
    <location>
        <begin position="21"/>
        <end position="623"/>
    </location>
</feature>
<dbReference type="PANTHER" id="PTHR30290">
    <property type="entry name" value="PERIPLASMIC BINDING COMPONENT OF ABC TRANSPORTER"/>
    <property type="match status" value="1"/>
</dbReference>
<feature type="domain" description="Solute-binding protein family 5" evidence="6">
    <location>
        <begin position="134"/>
        <end position="532"/>
    </location>
</feature>
<evidence type="ECO:0000256" key="3">
    <source>
        <dbReference type="ARBA" id="ARBA00022729"/>
    </source>
</evidence>
<dbReference type="PIRSF" id="PIRSF002741">
    <property type="entry name" value="MppA"/>
    <property type="match status" value="1"/>
</dbReference>
<organism evidence="7 8">
    <name type="scientific">Psychrobacillus soli</name>
    <dbReference type="NCBI Taxonomy" id="1543965"/>
    <lineage>
        <taxon>Bacteria</taxon>
        <taxon>Bacillati</taxon>
        <taxon>Bacillota</taxon>
        <taxon>Bacilli</taxon>
        <taxon>Bacillales</taxon>
        <taxon>Bacillaceae</taxon>
        <taxon>Psychrobacillus</taxon>
    </lineage>
</organism>
<evidence type="ECO:0000256" key="4">
    <source>
        <dbReference type="SAM" id="MobiDB-lite"/>
    </source>
</evidence>
<dbReference type="EMBL" id="VDGG01000007">
    <property type="protein sequence ID" value="TQR17588.1"/>
    <property type="molecule type" value="Genomic_DNA"/>
</dbReference>
<feature type="compositionally biased region" description="Acidic residues" evidence="4">
    <location>
        <begin position="41"/>
        <end position="61"/>
    </location>
</feature>
<gene>
    <name evidence="7" type="ORF">FG383_04530</name>
</gene>
<sequence length="623" mass="69209">MNKKLWGLLALLLAFMLVLAACSSDGEETTGTDDGTKTEEATPEEGTEEGTEGEAEEPVAEDSDALFPLAIENDGEAISGGTLKVALSKDEPFQGIFSYVLYEDAYDDEIMKYASNSLFETDGDFLLTDEGIASIEVDQDNNKVLVKIREGVKWSDGEPLKIEDLIQPYLIIGHKDYTGVRYDVDFQNIIGAVEYHDGKADTISGLKKIDETTLEMSFNKLSPAIFSGGDGLWTYAEPSHMIKDIPIAELVESDAVRKNPVTLGAFKIDKIVPGESVQLVANEHFWKGKPKLDGVLVKVVPTSSISVALKQGEYDVAISFNASKMEEIKDADNMDVLGRQELYYSYLGFKLGKYDYENNVVVTDIEGSKTGDVKLRQAMGYALDVEQVAEVFYNNLRERANSLIPPVFASFYDASLEGYTYDPDKAAALLDEAGFKDVDGDGIREDKAGKPLEIKFATMAGDDIAEDITQFYLQNWKDVGLNVTLTTGRTIEFNSFYDKVQADDPEIDIFMAAWGTGTNPSPAGLYSKTAEYNFSRYSSDFLEETLTNIDSPKAFDADYRAKEFRAWQEYMVEQAPIIPTMYRYELVPVNKRVKNWSIDYTNESHSNLQDVELVSDTGVKSSK</sequence>
<comment type="caution">
    <text evidence="7">The sequence shown here is derived from an EMBL/GenBank/DDBJ whole genome shotgun (WGS) entry which is preliminary data.</text>
</comment>
<dbReference type="PROSITE" id="PS51257">
    <property type="entry name" value="PROKAR_LIPOPROTEIN"/>
    <property type="match status" value="1"/>
</dbReference>
<dbReference type="Proteomes" id="UP000318937">
    <property type="component" value="Unassembled WGS sequence"/>
</dbReference>
<dbReference type="RefSeq" id="WP_142605666.1">
    <property type="nucleotide sequence ID" value="NZ_VDGG01000007.1"/>
</dbReference>
<dbReference type="GO" id="GO:0043190">
    <property type="term" value="C:ATP-binding cassette (ABC) transporter complex"/>
    <property type="evidence" value="ECO:0007669"/>
    <property type="project" value="InterPro"/>
</dbReference>
<evidence type="ECO:0000313" key="7">
    <source>
        <dbReference type="EMBL" id="TQR17588.1"/>
    </source>
</evidence>
<evidence type="ECO:0000259" key="6">
    <source>
        <dbReference type="Pfam" id="PF00496"/>
    </source>
</evidence>